<sequence>MYEKLLNKEVIKKQVESDRFQVTLKTIQRDVADLKYYIERFHYQLELIYDRRLGGYTLSINESMQLHKGEMMALFKIVLDSSSLTSNESRKLLEKILFSIPIQDQQTTQFFSRYLHECDTEKDATSVLNTLKLLTEAIEKKKWIQLLSSEKGKIVFAPVDILLHQNSFYLTGFLKEKITKERLPNVFLIQKEMKIDVLSEKFQVPSHFRVDGEMLKKMI</sequence>
<accession>A0A5C0WH74</accession>
<evidence type="ECO:0000313" key="2">
    <source>
        <dbReference type="Proteomes" id="UP000325032"/>
    </source>
</evidence>
<proteinExistence type="predicted"/>
<gene>
    <name evidence="1" type="ORF">FX981_01625</name>
</gene>
<dbReference type="EMBL" id="CP043404">
    <property type="protein sequence ID" value="QEK63384.1"/>
    <property type="molecule type" value="Genomic_DNA"/>
</dbReference>
<reference evidence="1 2" key="1">
    <citation type="journal article" date="2018" name="Plant Biotechnol. Rep.">
        <title>Diversity and antifungal activity of endophytic bacteria associated with Panax ginseng seedlings.</title>
        <authorList>
            <person name="Park J.M."/>
            <person name="Hong C.E."/>
            <person name="Jo S.H."/>
        </authorList>
    </citation>
    <scope>NUCLEOTIDE SEQUENCE [LARGE SCALE GENOMIC DNA]</scope>
    <source>
        <strain evidence="1 2">PgKB20</strain>
    </source>
</reference>
<evidence type="ECO:0008006" key="3">
    <source>
        <dbReference type="Google" id="ProtNLM"/>
    </source>
</evidence>
<dbReference type="Proteomes" id="UP000325032">
    <property type="component" value="Chromosome"/>
</dbReference>
<evidence type="ECO:0000313" key="1">
    <source>
        <dbReference type="EMBL" id="QEK63384.1"/>
    </source>
</evidence>
<organism evidence="1 2">
    <name type="scientific">Bacillus safensis</name>
    <dbReference type="NCBI Taxonomy" id="561879"/>
    <lineage>
        <taxon>Bacteria</taxon>
        <taxon>Bacillati</taxon>
        <taxon>Bacillota</taxon>
        <taxon>Bacilli</taxon>
        <taxon>Bacillales</taxon>
        <taxon>Bacillaceae</taxon>
        <taxon>Bacillus</taxon>
    </lineage>
</organism>
<name>A0A5C0WH74_BACIA</name>
<keyword evidence="2" id="KW-1185">Reference proteome</keyword>
<protein>
    <recommendedName>
        <fullName evidence="3">Helix-turn-helix type 11 domain-containing protein</fullName>
    </recommendedName>
</protein>
<dbReference type="AlphaFoldDB" id="A0A5C0WH74"/>